<feature type="transmembrane region" description="Helical" evidence="1">
    <location>
        <begin position="81"/>
        <end position="99"/>
    </location>
</feature>
<comment type="caution">
    <text evidence="3">The sequence shown here is derived from an EMBL/GenBank/DDBJ whole genome shotgun (WGS) entry which is preliminary data.</text>
</comment>
<feature type="transmembrane region" description="Helical" evidence="1">
    <location>
        <begin position="128"/>
        <end position="146"/>
    </location>
</feature>
<gene>
    <name evidence="3" type="ORF">NBRC110019_30910</name>
</gene>
<dbReference type="Proteomes" id="UP001143545">
    <property type="component" value="Unassembled WGS sequence"/>
</dbReference>
<organism evidence="3 4">
    <name type="scientific">Neptunitalea chrysea</name>
    <dbReference type="NCBI Taxonomy" id="1647581"/>
    <lineage>
        <taxon>Bacteria</taxon>
        <taxon>Pseudomonadati</taxon>
        <taxon>Bacteroidota</taxon>
        <taxon>Flavobacteriia</taxon>
        <taxon>Flavobacteriales</taxon>
        <taxon>Flavobacteriaceae</taxon>
        <taxon>Neptunitalea</taxon>
    </lineage>
</organism>
<keyword evidence="1" id="KW-0472">Membrane</keyword>
<feature type="transmembrane region" description="Helical" evidence="1">
    <location>
        <begin position="178"/>
        <end position="198"/>
    </location>
</feature>
<feature type="domain" description="Phosphatidic acid phosphatase type 2/haloperoxidase" evidence="2">
    <location>
        <begin position="71"/>
        <end position="195"/>
    </location>
</feature>
<keyword evidence="1" id="KW-1133">Transmembrane helix</keyword>
<evidence type="ECO:0000313" key="3">
    <source>
        <dbReference type="EMBL" id="GLB54050.1"/>
    </source>
</evidence>
<keyword evidence="1" id="KW-0812">Transmembrane</keyword>
<sequence length="232" mass="26786">MKVVNLKKLTPFYILLSVLFVLTLIPKGNILLYLNTLHSVFWDRFFRNVTVFGDGAFIPVILLISLIFFKFKYTYQFALSASFQILIVLLLKQVLFTHINRPYFFFSEEVKATLNFVAGVKIRYTDTFPSGHTATVFVITSFLALVSKKKHRLLPYGLALIGICVAISRVYLLQHFFIDIYFGMFFGIASSVAGCYIVKKYPQKWYKKQLNIKWPPRVSAPIKKLLTTINIL</sequence>
<keyword evidence="4" id="KW-1185">Reference proteome</keyword>
<dbReference type="InterPro" id="IPR036938">
    <property type="entry name" value="PAP2/HPO_sf"/>
</dbReference>
<dbReference type="SMART" id="SM00014">
    <property type="entry name" value="acidPPc"/>
    <property type="match status" value="1"/>
</dbReference>
<dbReference type="RefSeq" id="WP_281756429.1">
    <property type="nucleotide sequence ID" value="NZ_BRVP01000032.1"/>
</dbReference>
<evidence type="ECO:0000313" key="4">
    <source>
        <dbReference type="Proteomes" id="UP001143545"/>
    </source>
</evidence>
<reference evidence="3" key="1">
    <citation type="submission" date="2022-07" db="EMBL/GenBank/DDBJ databases">
        <title>Taxonomy of Novel Oxalotrophic and Methylotrophic Bacteria.</title>
        <authorList>
            <person name="Sahin N."/>
            <person name="Tani A."/>
        </authorList>
    </citation>
    <scope>NUCLEOTIDE SEQUENCE</scope>
    <source>
        <strain evidence="3">AM327</strain>
    </source>
</reference>
<proteinExistence type="predicted"/>
<evidence type="ECO:0000259" key="2">
    <source>
        <dbReference type="SMART" id="SM00014"/>
    </source>
</evidence>
<feature type="transmembrane region" description="Helical" evidence="1">
    <location>
        <begin position="45"/>
        <end position="69"/>
    </location>
</feature>
<dbReference type="AlphaFoldDB" id="A0A9W6EUX9"/>
<dbReference type="EMBL" id="BRVP01000032">
    <property type="protein sequence ID" value="GLB54050.1"/>
    <property type="molecule type" value="Genomic_DNA"/>
</dbReference>
<dbReference type="InterPro" id="IPR000326">
    <property type="entry name" value="PAP2/HPO"/>
</dbReference>
<feature type="transmembrane region" description="Helical" evidence="1">
    <location>
        <begin position="12"/>
        <end position="33"/>
    </location>
</feature>
<protein>
    <recommendedName>
        <fullName evidence="2">Phosphatidic acid phosphatase type 2/haloperoxidase domain-containing protein</fullName>
    </recommendedName>
</protein>
<name>A0A9W6EUX9_9FLAO</name>
<evidence type="ECO:0000256" key="1">
    <source>
        <dbReference type="SAM" id="Phobius"/>
    </source>
</evidence>
<dbReference type="CDD" id="cd01610">
    <property type="entry name" value="PAP2_like"/>
    <property type="match status" value="1"/>
</dbReference>
<dbReference type="Pfam" id="PF01569">
    <property type="entry name" value="PAP2"/>
    <property type="match status" value="1"/>
</dbReference>
<accession>A0A9W6EUX9</accession>
<feature type="transmembrane region" description="Helical" evidence="1">
    <location>
        <begin position="153"/>
        <end position="172"/>
    </location>
</feature>
<dbReference type="Gene3D" id="1.20.144.10">
    <property type="entry name" value="Phosphatidic acid phosphatase type 2/haloperoxidase"/>
    <property type="match status" value="1"/>
</dbReference>
<dbReference type="SUPFAM" id="SSF48317">
    <property type="entry name" value="Acid phosphatase/Vanadium-dependent haloperoxidase"/>
    <property type="match status" value="1"/>
</dbReference>